<gene>
    <name evidence="2" type="ORF">DES48_10719</name>
</gene>
<name>A0A366E433_9BACI</name>
<dbReference type="OrthoDB" id="1650483at2"/>
<protein>
    <recommendedName>
        <fullName evidence="4">Lipoprotein</fullName>
    </recommendedName>
</protein>
<sequence length="236" mass="25223">MGKISINSLTSATIAMLSVMVLVACQSESEPIRNSSEDEKVVENPEKQAEADDHTASDGSNAGDSVTENVITLSDGNYTVGEDLSAGRYEITAEQTGNIFVENNSNSGSVSEIIEDQGLNLGVPSVTINLTEGATIEISDLDPAIFTPVTERNLSNTLSTGMWVVGTDIEPGNYEVIPSGERSGKVVIYDQQESLPVYDELIDPDGERGSETLSVELEEGQILRVKTIPAVILQQQ</sequence>
<evidence type="ECO:0000313" key="3">
    <source>
        <dbReference type="Proteomes" id="UP000252254"/>
    </source>
</evidence>
<dbReference type="RefSeq" id="WP_113869055.1">
    <property type="nucleotide sequence ID" value="NZ_BAABQN010000007.1"/>
</dbReference>
<evidence type="ECO:0008006" key="4">
    <source>
        <dbReference type="Google" id="ProtNLM"/>
    </source>
</evidence>
<feature type="compositionally biased region" description="Polar residues" evidence="1">
    <location>
        <begin position="57"/>
        <end position="66"/>
    </location>
</feature>
<dbReference type="AlphaFoldDB" id="A0A366E433"/>
<proteinExistence type="predicted"/>
<keyword evidence="3" id="KW-1185">Reference proteome</keyword>
<accession>A0A366E433</accession>
<feature type="region of interest" description="Disordered" evidence="1">
    <location>
        <begin position="29"/>
        <end position="66"/>
    </location>
</feature>
<reference evidence="2 3" key="1">
    <citation type="submission" date="2018-06" db="EMBL/GenBank/DDBJ databases">
        <title>Genomic Encyclopedia of Type Strains, Phase IV (KMG-IV): sequencing the most valuable type-strain genomes for metagenomic binning, comparative biology and taxonomic classification.</title>
        <authorList>
            <person name="Goeker M."/>
        </authorList>
    </citation>
    <scope>NUCLEOTIDE SEQUENCE [LARGE SCALE GENOMIC DNA]</scope>
    <source>
        <strain evidence="2 3">DSM 15140</strain>
    </source>
</reference>
<organism evidence="2 3">
    <name type="scientific">Paraliobacillus ryukyuensis</name>
    <dbReference type="NCBI Taxonomy" id="200904"/>
    <lineage>
        <taxon>Bacteria</taxon>
        <taxon>Bacillati</taxon>
        <taxon>Bacillota</taxon>
        <taxon>Bacilli</taxon>
        <taxon>Bacillales</taxon>
        <taxon>Bacillaceae</taxon>
        <taxon>Paraliobacillus</taxon>
    </lineage>
</organism>
<dbReference type="EMBL" id="QNRI01000007">
    <property type="protein sequence ID" value="RBO97103.1"/>
    <property type="molecule type" value="Genomic_DNA"/>
</dbReference>
<dbReference type="Proteomes" id="UP000252254">
    <property type="component" value="Unassembled WGS sequence"/>
</dbReference>
<dbReference type="PROSITE" id="PS51257">
    <property type="entry name" value="PROKAR_LIPOPROTEIN"/>
    <property type="match status" value="1"/>
</dbReference>
<evidence type="ECO:0000256" key="1">
    <source>
        <dbReference type="SAM" id="MobiDB-lite"/>
    </source>
</evidence>
<comment type="caution">
    <text evidence="2">The sequence shown here is derived from an EMBL/GenBank/DDBJ whole genome shotgun (WGS) entry which is preliminary data.</text>
</comment>
<evidence type="ECO:0000313" key="2">
    <source>
        <dbReference type="EMBL" id="RBO97103.1"/>
    </source>
</evidence>
<feature type="compositionally biased region" description="Basic and acidic residues" evidence="1">
    <location>
        <begin position="35"/>
        <end position="56"/>
    </location>
</feature>